<accession>A0A835ULP7</accession>
<evidence type="ECO:0000313" key="3">
    <source>
        <dbReference type="Proteomes" id="UP000636800"/>
    </source>
</evidence>
<dbReference type="PANTHER" id="PTHR46067">
    <property type="entry name" value="ACYL-COA N-ACYLTRANSFERASES (NAT) SUPERFAMILY PROTEIN"/>
    <property type="match status" value="1"/>
</dbReference>
<evidence type="ECO:0000259" key="1">
    <source>
        <dbReference type="PROSITE" id="PS51186"/>
    </source>
</evidence>
<dbReference type="InterPro" id="IPR000182">
    <property type="entry name" value="GNAT_dom"/>
</dbReference>
<dbReference type="SUPFAM" id="SSF55729">
    <property type="entry name" value="Acyl-CoA N-acyltransferases (Nat)"/>
    <property type="match status" value="1"/>
</dbReference>
<dbReference type="Proteomes" id="UP000636800">
    <property type="component" value="Unassembled WGS sequence"/>
</dbReference>
<protein>
    <recommendedName>
        <fullName evidence="1">N-acetyltransferase domain-containing protein</fullName>
    </recommendedName>
</protein>
<proteinExistence type="predicted"/>
<dbReference type="AlphaFoldDB" id="A0A835ULP7"/>
<dbReference type="Pfam" id="PF13302">
    <property type="entry name" value="Acetyltransf_3"/>
    <property type="match status" value="1"/>
</dbReference>
<reference evidence="2 3" key="1">
    <citation type="journal article" date="2020" name="Nat. Food">
        <title>A phased Vanilla planifolia genome enables genetic improvement of flavour and production.</title>
        <authorList>
            <person name="Hasing T."/>
            <person name="Tang H."/>
            <person name="Brym M."/>
            <person name="Khazi F."/>
            <person name="Huang T."/>
            <person name="Chambers A.H."/>
        </authorList>
    </citation>
    <scope>NUCLEOTIDE SEQUENCE [LARGE SCALE GENOMIC DNA]</scope>
    <source>
        <tissue evidence="2">Leaf</tissue>
    </source>
</reference>
<dbReference type="PANTHER" id="PTHR46067:SF27">
    <property type="entry name" value="ACYL-COA N-ACYLTRANSFERASES (NAT) SUPERFAMILY PROTEIN"/>
    <property type="match status" value="1"/>
</dbReference>
<gene>
    <name evidence="2" type="ORF">HPP92_017653</name>
</gene>
<dbReference type="EMBL" id="JADCNL010000009">
    <property type="protein sequence ID" value="KAG0466073.1"/>
    <property type="molecule type" value="Genomic_DNA"/>
</dbReference>
<evidence type="ECO:0000313" key="2">
    <source>
        <dbReference type="EMBL" id="KAG0466073.1"/>
    </source>
</evidence>
<sequence>MAAVEEVILRRFELSDLEYYWIWASDTRVTATCSWEAYTSMDELQRFMEEMVLPNPWFRAIVVGGRPVGAVTLKVPEDASERCRGELGYVVAYEWWGKGVATAAVRTATEAALAEVEGLERVEALVEVGNAASQRVLEKVGYKREGILRNYLFNKGRMRDTVMYSFISTDAFLF</sequence>
<name>A0A835ULP7_VANPL</name>
<dbReference type="GO" id="GO:0016747">
    <property type="term" value="F:acyltransferase activity, transferring groups other than amino-acyl groups"/>
    <property type="evidence" value="ECO:0007669"/>
    <property type="project" value="InterPro"/>
</dbReference>
<dbReference type="Gene3D" id="3.40.630.30">
    <property type="match status" value="1"/>
</dbReference>
<organism evidence="2 3">
    <name type="scientific">Vanilla planifolia</name>
    <name type="common">Vanilla</name>
    <dbReference type="NCBI Taxonomy" id="51239"/>
    <lineage>
        <taxon>Eukaryota</taxon>
        <taxon>Viridiplantae</taxon>
        <taxon>Streptophyta</taxon>
        <taxon>Embryophyta</taxon>
        <taxon>Tracheophyta</taxon>
        <taxon>Spermatophyta</taxon>
        <taxon>Magnoliopsida</taxon>
        <taxon>Liliopsida</taxon>
        <taxon>Asparagales</taxon>
        <taxon>Orchidaceae</taxon>
        <taxon>Vanilloideae</taxon>
        <taxon>Vanilleae</taxon>
        <taxon>Vanilla</taxon>
    </lineage>
</organism>
<dbReference type="OrthoDB" id="10249667at2759"/>
<dbReference type="PROSITE" id="PS51186">
    <property type="entry name" value="GNAT"/>
    <property type="match status" value="1"/>
</dbReference>
<feature type="domain" description="N-acetyltransferase" evidence="1">
    <location>
        <begin position="7"/>
        <end position="168"/>
    </location>
</feature>
<comment type="caution">
    <text evidence="2">The sequence shown here is derived from an EMBL/GenBank/DDBJ whole genome shotgun (WGS) entry which is preliminary data.</text>
</comment>
<keyword evidence="3" id="KW-1185">Reference proteome</keyword>
<dbReference type="InterPro" id="IPR016181">
    <property type="entry name" value="Acyl_CoA_acyltransferase"/>
</dbReference>